<dbReference type="EMBL" id="HACG01033162">
    <property type="protein sequence ID" value="CEK80027.1"/>
    <property type="molecule type" value="Transcribed_RNA"/>
</dbReference>
<reference evidence="2" key="1">
    <citation type="submission" date="2014-12" db="EMBL/GenBank/DDBJ databases">
        <title>Insight into the proteome of Arion vulgaris.</title>
        <authorList>
            <person name="Aradska J."/>
            <person name="Bulat T."/>
            <person name="Smidak R."/>
            <person name="Sarate P."/>
            <person name="Gangsoo J."/>
            <person name="Sialana F."/>
            <person name="Bilban M."/>
            <person name="Lubec G."/>
        </authorList>
    </citation>
    <scope>NUCLEOTIDE SEQUENCE</scope>
    <source>
        <tissue evidence="2">Skin</tissue>
    </source>
</reference>
<organism evidence="2">
    <name type="scientific">Arion vulgaris</name>
    <dbReference type="NCBI Taxonomy" id="1028688"/>
    <lineage>
        <taxon>Eukaryota</taxon>
        <taxon>Metazoa</taxon>
        <taxon>Spiralia</taxon>
        <taxon>Lophotrochozoa</taxon>
        <taxon>Mollusca</taxon>
        <taxon>Gastropoda</taxon>
        <taxon>Heterobranchia</taxon>
        <taxon>Euthyneura</taxon>
        <taxon>Panpulmonata</taxon>
        <taxon>Eupulmonata</taxon>
        <taxon>Stylommatophora</taxon>
        <taxon>Helicina</taxon>
        <taxon>Arionoidea</taxon>
        <taxon>Arionidae</taxon>
        <taxon>Arion</taxon>
    </lineage>
</organism>
<feature type="region of interest" description="Disordered" evidence="1">
    <location>
        <begin position="1"/>
        <end position="28"/>
    </location>
</feature>
<accession>A0A0B7AIZ5</accession>
<dbReference type="AlphaFoldDB" id="A0A0B7AIZ5"/>
<sequence length="65" mass="7267">MTTWSAMKKPKLSPDGTEKKSGRKNTQSITRMMDITNCSDETRLSYFAFELVKAEGDTTVTLDSS</sequence>
<evidence type="ECO:0000313" key="3">
    <source>
        <dbReference type="EMBL" id="CEK80027.1"/>
    </source>
</evidence>
<evidence type="ECO:0000256" key="1">
    <source>
        <dbReference type="SAM" id="MobiDB-lite"/>
    </source>
</evidence>
<dbReference type="EMBL" id="HACG01033161">
    <property type="protein sequence ID" value="CEK80026.1"/>
    <property type="molecule type" value="Transcribed_RNA"/>
</dbReference>
<protein>
    <submittedName>
        <fullName evidence="2">Uncharacterized protein</fullName>
    </submittedName>
</protein>
<evidence type="ECO:0000313" key="2">
    <source>
        <dbReference type="EMBL" id="CEK80026.1"/>
    </source>
</evidence>
<name>A0A0B7AIZ5_9EUPU</name>
<proteinExistence type="predicted"/>
<gene>
    <name evidence="2" type="primary">ORF118691</name>
    <name evidence="3" type="synonym">ORF118698</name>
</gene>